<dbReference type="Pfam" id="PF22022">
    <property type="entry name" value="Phage_int_M"/>
    <property type="match status" value="1"/>
</dbReference>
<reference evidence="7" key="1">
    <citation type="journal article" date="2014" name="Int. J. Syst. Evol. Microbiol.">
        <title>Complete genome of a new Firmicutes species belonging to the dominant human colonic microbiota ('Ruminococcus bicirculans') reveals two chromosomes and a selective capacity to utilize plant glucans.</title>
        <authorList>
            <consortium name="NISC Comparative Sequencing Program"/>
            <person name="Wegmann U."/>
            <person name="Louis P."/>
            <person name="Goesmann A."/>
            <person name="Henrissat B."/>
            <person name="Duncan S.H."/>
            <person name="Flint H.J."/>
        </authorList>
    </citation>
    <scope>NUCLEOTIDE SEQUENCE</scope>
    <source>
        <strain evidence="7">NBRC 107715</strain>
    </source>
</reference>
<evidence type="ECO:0000313" key="7">
    <source>
        <dbReference type="EMBL" id="GLS63652.1"/>
    </source>
</evidence>
<dbReference type="GO" id="GO:0003677">
    <property type="term" value="F:DNA binding"/>
    <property type="evidence" value="ECO:0007669"/>
    <property type="project" value="UniProtKB-KW"/>
</dbReference>
<dbReference type="Pfam" id="PF00589">
    <property type="entry name" value="Phage_integrase"/>
    <property type="match status" value="1"/>
</dbReference>
<accession>A0A512J4A5</accession>
<dbReference type="EMBL" id="BJZU01000052">
    <property type="protein sequence ID" value="GEP04827.1"/>
    <property type="molecule type" value="Genomic_DNA"/>
</dbReference>
<dbReference type="RefSeq" id="WP_147026419.1">
    <property type="nucleotide sequence ID" value="NZ_BJZU01000052.1"/>
</dbReference>
<dbReference type="InterPro" id="IPR050808">
    <property type="entry name" value="Phage_Integrase"/>
</dbReference>
<comment type="similarity">
    <text evidence="1">Belongs to the 'phage' integrase family.</text>
</comment>
<dbReference type="InterPro" id="IPR002104">
    <property type="entry name" value="Integrase_catalytic"/>
</dbReference>
<dbReference type="Gene3D" id="3.30.160.390">
    <property type="entry name" value="Integrase, DNA-binding domain"/>
    <property type="match status" value="1"/>
</dbReference>
<dbReference type="PANTHER" id="PTHR30629">
    <property type="entry name" value="PROPHAGE INTEGRASE"/>
    <property type="match status" value="1"/>
</dbReference>
<gene>
    <name evidence="6" type="primary">int</name>
    <name evidence="7" type="ORF">GCM10007888_20330</name>
    <name evidence="6" type="ORF">MOX02_28650</name>
</gene>
<dbReference type="InterPro" id="IPR010998">
    <property type="entry name" value="Integrase_recombinase_N"/>
</dbReference>
<dbReference type="InterPro" id="IPR025166">
    <property type="entry name" value="Integrase_DNA_bind_dom"/>
</dbReference>
<dbReference type="Gene3D" id="1.10.150.130">
    <property type="match status" value="1"/>
</dbReference>
<dbReference type="InterPro" id="IPR013762">
    <property type="entry name" value="Integrase-like_cat_sf"/>
</dbReference>
<feature type="domain" description="Tyr recombinase" evidence="5">
    <location>
        <begin position="208"/>
        <end position="380"/>
    </location>
</feature>
<dbReference type="Proteomes" id="UP001156856">
    <property type="component" value="Unassembled WGS sequence"/>
</dbReference>
<reference evidence="6 8" key="3">
    <citation type="submission" date="2019-07" db="EMBL/GenBank/DDBJ databases">
        <title>Whole genome shotgun sequence of Methylobacterium oxalidis NBRC 107715.</title>
        <authorList>
            <person name="Hosoyama A."/>
            <person name="Uohara A."/>
            <person name="Ohji S."/>
            <person name="Ichikawa N."/>
        </authorList>
    </citation>
    <scope>NUCLEOTIDE SEQUENCE [LARGE SCALE GENOMIC DNA]</scope>
    <source>
        <strain evidence="6 8">NBRC 107715</strain>
    </source>
</reference>
<dbReference type="OrthoDB" id="9795573at2"/>
<evidence type="ECO:0000256" key="4">
    <source>
        <dbReference type="ARBA" id="ARBA00023172"/>
    </source>
</evidence>
<dbReference type="EMBL" id="BSPK01000025">
    <property type="protein sequence ID" value="GLS63652.1"/>
    <property type="molecule type" value="Genomic_DNA"/>
</dbReference>
<evidence type="ECO:0000259" key="5">
    <source>
        <dbReference type="PROSITE" id="PS51898"/>
    </source>
</evidence>
<dbReference type="Proteomes" id="UP000321960">
    <property type="component" value="Unassembled WGS sequence"/>
</dbReference>
<sequence length="407" mass="45511">MARSVKKLSARSVATLSKPGRHSDGEGLYLVVDASGAKRWLFLFRWQGKLKEMGLGGLSTVSLADAREKAAEARQTLKAGHNPIEKRRTAKEERLAAITFGAFADEVVKSLQNGFRNDKHKAQWTSTLNTYAASLRTMPIEAIGTDDVLGVLVPIWQTKSETASRVRGRIERILDAAKAKALRTGENPARWRGHLDKLLPARRKLTRGHHAAMPFEDVPTFIADLREREAVAGMALEFCILNASRSGEVLGARWSEIDRKAKAWIIPAERMKAGIEHRVPLTERALAILDRAEAIRSSEYVFPGYKRGRPLSVMAMEMMLRRMNVDVTVHGFRSSFRDWAGERTAFPREIAETALAHVVGDQTERAYRRGDALEKRRKLMVAWSAFIGKGRPTDIQTNVVALRQQPA</sequence>
<reference evidence="7" key="4">
    <citation type="submission" date="2023-01" db="EMBL/GenBank/DDBJ databases">
        <title>Draft genome sequence of Methylobacterium oxalidis strain NBRC 107715.</title>
        <authorList>
            <person name="Sun Q."/>
            <person name="Mori K."/>
        </authorList>
    </citation>
    <scope>NUCLEOTIDE SEQUENCE</scope>
    <source>
        <strain evidence="7">NBRC 107715</strain>
    </source>
</reference>
<evidence type="ECO:0000256" key="1">
    <source>
        <dbReference type="ARBA" id="ARBA00008857"/>
    </source>
</evidence>
<keyword evidence="2" id="KW-0229">DNA integration</keyword>
<evidence type="ECO:0000313" key="9">
    <source>
        <dbReference type="Proteomes" id="UP001156856"/>
    </source>
</evidence>
<dbReference type="PROSITE" id="PS51898">
    <property type="entry name" value="TYR_RECOMBINASE"/>
    <property type="match status" value="1"/>
</dbReference>
<organism evidence="6 8">
    <name type="scientific">Methylobacterium oxalidis</name>
    <dbReference type="NCBI Taxonomy" id="944322"/>
    <lineage>
        <taxon>Bacteria</taxon>
        <taxon>Pseudomonadati</taxon>
        <taxon>Pseudomonadota</taxon>
        <taxon>Alphaproteobacteria</taxon>
        <taxon>Hyphomicrobiales</taxon>
        <taxon>Methylobacteriaceae</taxon>
        <taxon>Methylobacterium</taxon>
    </lineage>
</organism>
<keyword evidence="4" id="KW-0233">DNA recombination</keyword>
<keyword evidence="9" id="KW-1185">Reference proteome</keyword>
<evidence type="ECO:0000256" key="3">
    <source>
        <dbReference type="ARBA" id="ARBA00023125"/>
    </source>
</evidence>
<comment type="caution">
    <text evidence="6">The sequence shown here is derived from an EMBL/GenBank/DDBJ whole genome shotgun (WGS) entry which is preliminary data.</text>
</comment>
<evidence type="ECO:0000313" key="6">
    <source>
        <dbReference type="EMBL" id="GEP04827.1"/>
    </source>
</evidence>
<dbReference type="Pfam" id="PF13356">
    <property type="entry name" value="Arm-DNA-bind_3"/>
    <property type="match status" value="1"/>
</dbReference>
<keyword evidence="3" id="KW-0238">DNA-binding</keyword>
<evidence type="ECO:0000256" key="2">
    <source>
        <dbReference type="ARBA" id="ARBA00022908"/>
    </source>
</evidence>
<dbReference type="InterPro" id="IPR038488">
    <property type="entry name" value="Integrase_DNA-bd_sf"/>
</dbReference>
<dbReference type="PANTHER" id="PTHR30629:SF2">
    <property type="entry name" value="PROPHAGE INTEGRASE INTS-RELATED"/>
    <property type="match status" value="1"/>
</dbReference>
<name>A0A512J4A5_9HYPH</name>
<dbReference type="CDD" id="cd00801">
    <property type="entry name" value="INT_P4_C"/>
    <property type="match status" value="1"/>
</dbReference>
<dbReference type="InterPro" id="IPR053876">
    <property type="entry name" value="Phage_int_M"/>
</dbReference>
<evidence type="ECO:0000313" key="8">
    <source>
        <dbReference type="Proteomes" id="UP000321960"/>
    </source>
</evidence>
<dbReference type="GO" id="GO:0006310">
    <property type="term" value="P:DNA recombination"/>
    <property type="evidence" value="ECO:0007669"/>
    <property type="project" value="UniProtKB-KW"/>
</dbReference>
<protein>
    <submittedName>
        <fullName evidence="6">Integrase</fullName>
    </submittedName>
</protein>
<dbReference type="AlphaFoldDB" id="A0A512J4A5"/>
<proteinExistence type="inferred from homology"/>
<dbReference type="InterPro" id="IPR011010">
    <property type="entry name" value="DNA_brk_join_enz"/>
</dbReference>
<reference evidence="9" key="2">
    <citation type="journal article" date="2019" name="Int. J. Syst. Evol. Microbiol.">
        <title>The Global Catalogue of Microorganisms (GCM) 10K type strain sequencing project: providing services to taxonomists for standard genome sequencing and annotation.</title>
        <authorList>
            <consortium name="The Broad Institute Genomics Platform"/>
            <consortium name="The Broad Institute Genome Sequencing Center for Infectious Disease"/>
            <person name="Wu L."/>
            <person name="Ma J."/>
        </authorList>
    </citation>
    <scope>NUCLEOTIDE SEQUENCE [LARGE SCALE GENOMIC DNA]</scope>
    <source>
        <strain evidence="9">NBRC 107715</strain>
    </source>
</reference>
<dbReference type="GO" id="GO:0015074">
    <property type="term" value="P:DNA integration"/>
    <property type="evidence" value="ECO:0007669"/>
    <property type="project" value="UniProtKB-KW"/>
</dbReference>
<dbReference type="SUPFAM" id="SSF56349">
    <property type="entry name" value="DNA breaking-rejoining enzymes"/>
    <property type="match status" value="1"/>
</dbReference>
<dbReference type="Gene3D" id="1.10.443.10">
    <property type="entry name" value="Intergrase catalytic core"/>
    <property type="match status" value="1"/>
</dbReference>